<sequence length="1511" mass="168645">METRRSLRIRGGNPPKEGPKGGNKGIAKEDPKTKGGGKAKGDVKKGAGGGQAKEEKGKKTSQSDKSKKDLKRHTGGRRSQGEVEEATEEDSSNGTNESEELPKRGSKTGKDASNRVEATKGKTTHGKVTQGKGTHGKGTHGKATQGKATQRKKSLEEAKPITTADAESECTNETSVNSRRSERNVKKGGMILRKQSSSMSKNDGGSCSTARSNKGREVKRGTSGSGTKGVKEEDKGDHSLRRGKSKEGPKQKDSVKKEDQGRGGDKSGKGGNTTKGKAAGEVVQRGGVTSKKGSRGGGSPSKSSSDLGSSVDQRRSATQDKKAKGTTTPPIKGKMKGNATVSKATGKMSNTVVDAHTVSSTSVNNPPQEKGKSKGSRKEGAEDEPIPASHHIKNMDSEEVQSSRAKCSSNRSSTVEWNEQVDAAAPPIGATNEGVSNAPMNRSIKRRLSQIIDVMKKKQVFQLIGDQDERDRIQFIGHESEGGDAIKGEVPIQKEKETTGGAKGEKNNNLPFLQRVNLDVIYNKLHYDFYKGEEDFHRDVLVIFQRIKLAIEMEKNPKEKQNLYQLRCNAWKTYEGEFYKLLLSMRGTKEAKKFSTTQKELREQEEKYLAQLLLESSKVELEEAKAKQGKTLPKSKGSGHAAEQPLEGKQFEGKKLEEKQLEEARPTGGTTNHDQDHTQKKPSSSSISVPTSNLPRGSHTPFRVRLRLGSFNLDEDVTVRKGKEDNRSGGITLKVNEMSCASSPEKGGTAVETGVTAVDPQTEEWRRLIRVHVLQSLTRDSSTAFYFTTPVLEDENLSEQIKNEYRKKIEKPMDYTTVSRNLTQGVYQNPWEFYKDLKLIFQNCFAFNPDIVQNQYIIEAAKRGQERSSNLWGKWKGKIVEAYEQGGHLVKEAPTTVTTVTTVNTVTMSAMSATPTVSTVPLNLPSYVEFFKGLTRKKKKFSCIYAMWVEYLLANRVSFEELCSVRGIKWEVLNEKCQTKISNPGEVNLHRFKKMNNQSLPFYVFREEYQTALRESREEVRRVKKQTELDHLDGVKNLYEVNHLYDEVGGESAPTDNPEYANLQFLLDQGMYNQMEEWRPREEQPTEEPTEEQPTKEPPKEPALKPFRSRKRRIHDTIFFDENVFDSYLEGKRSCMVKCSRNVFLADCFYYSSVEQSLGDFMADGEEGTFPKGEVNNPKGEVNNPKGEVGMTGMEGVKTREEKSSGLNEKEEGIEGSQSAEAATPKGDKIVFRVRAVNEEKPVQRAVCKGFEESPEGEDETDISWGAYHDGAHHDGAGVHEGSVVEATGKINERTGVGLTEERLTEERPSEEPDDAPPIERISQLANNVTEHPQRRKEKKKKGERLQRAVMKNQLGRKTLVMNLKMKYCPLEDSSFFQVKEGHVYRHRVDVGFSFVLRSRRKLDVAIKVDRRNVSLFEEGCLDFLSIQIMNKCKRTNHVEFYLCNRMAGTGRSLVQLLSGYFARLDSPEGELSNILPRVRLYIRDVDVLMRLEKDDVTHLTTIAILKRTVL</sequence>
<feature type="compositionally biased region" description="Basic and acidic residues" evidence="3">
    <location>
        <begin position="100"/>
        <end position="120"/>
    </location>
</feature>
<dbReference type="KEGG" id="pcot:PCOAH_00003710"/>
<dbReference type="PANTHER" id="PTHR15398">
    <property type="entry name" value="BROMODOMAIN-CONTAINING PROTEIN 8"/>
    <property type="match status" value="1"/>
</dbReference>
<gene>
    <name evidence="5" type="ORF">PCOAH_00003710</name>
</gene>
<feature type="compositionally biased region" description="Basic and acidic residues" evidence="3">
    <location>
        <begin position="52"/>
        <end position="67"/>
    </location>
</feature>
<feature type="compositionally biased region" description="Basic and acidic residues" evidence="3">
    <location>
        <begin position="312"/>
        <end position="323"/>
    </location>
</feature>
<feature type="compositionally biased region" description="Basic and acidic residues" evidence="3">
    <location>
        <begin position="1197"/>
        <end position="1213"/>
    </location>
</feature>
<dbReference type="GeneID" id="30907091"/>
<feature type="compositionally biased region" description="Low complexity" evidence="3">
    <location>
        <begin position="272"/>
        <end position="291"/>
    </location>
</feature>
<dbReference type="RefSeq" id="XP_019912661.1">
    <property type="nucleotide sequence ID" value="XM_020057186.1"/>
</dbReference>
<dbReference type="Gene3D" id="1.20.920.10">
    <property type="entry name" value="Bromodomain-like"/>
    <property type="match status" value="1"/>
</dbReference>
<feature type="compositionally biased region" description="Basic and acidic residues" evidence="3">
    <location>
        <begin position="649"/>
        <end position="665"/>
    </location>
</feature>
<evidence type="ECO:0000259" key="4">
    <source>
        <dbReference type="PROSITE" id="PS50014"/>
    </source>
</evidence>
<dbReference type="Proteomes" id="UP000092716">
    <property type="component" value="Chromosome 2"/>
</dbReference>
<dbReference type="InterPro" id="IPR036427">
    <property type="entry name" value="Bromodomain-like_sf"/>
</dbReference>
<dbReference type="GO" id="GO:0035267">
    <property type="term" value="C:NuA4 histone acetyltransferase complex"/>
    <property type="evidence" value="ECO:0007669"/>
    <property type="project" value="TreeGrafter"/>
</dbReference>
<dbReference type="OrthoDB" id="21449at2759"/>
<proteinExistence type="predicted"/>
<feature type="compositionally biased region" description="Basic and acidic residues" evidence="3">
    <location>
        <begin position="229"/>
        <end position="268"/>
    </location>
</feature>
<dbReference type="VEuPathDB" id="PlasmoDB:PCOAH_00003710"/>
<accession>A0A1B1DT34</accession>
<dbReference type="PANTHER" id="PTHR15398:SF4">
    <property type="entry name" value="BROMODOMAIN-CONTAINING PROTEIN 8 ISOFORM X1"/>
    <property type="match status" value="1"/>
</dbReference>
<dbReference type="PROSITE" id="PS50014">
    <property type="entry name" value="BROMODOMAIN_2"/>
    <property type="match status" value="1"/>
</dbReference>
<feature type="compositionally biased region" description="Basic and acidic residues" evidence="3">
    <location>
        <begin position="1093"/>
        <end position="1103"/>
    </location>
</feature>
<dbReference type="EMBL" id="CP016240">
    <property type="protein sequence ID" value="ANQ05966.1"/>
    <property type="molecule type" value="Genomic_DNA"/>
</dbReference>
<feature type="region of interest" description="Disordered" evidence="3">
    <location>
        <begin position="1078"/>
        <end position="1108"/>
    </location>
</feature>
<dbReference type="SUPFAM" id="SSF47370">
    <property type="entry name" value="Bromodomain"/>
    <property type="match status" value="1"/>
</dbReference>
<dbReference type="InterPro" id="IPR001487">
    <property type="entry name" value="Bromodomain"/>
</dbReference>
<keyword evidence="1 2" id="KW-0103">Bromodomain</keyword>
<evidence type="ECO:0000256" key="1">
    <source>
        <dbReference type="ARBA" id="ARBA00023117"/>
    </source>
</evidence>
<dbReference type="PRINTS" id="PR00503">
    <property type="entry name" value="BROMODOMAIN"/>
</dbReference>
<evidence type="ECO:0000313" key="6">
    <source>
        <dbReference type="Proteomes" id="UP000092716"/>
    </source>
</evidence>
<feature type="domain" description="Bromo" evidence="4">
    <location>
        <begin position="779"/>
        <end position="848"/>
    </location>
</feature>
<feature type="compositionally biased region" description="Basic and acidic residues" evidence="3">
    <location>
        <begin position="26"/>
        <end position="45"/>
    </location>
</feature>
<dbReference type="SMART" id="SM00297">
    <property type="entry name" value="BROMO"/>
    <property type="match status" value="1"/>
</dbReference>
<feature type="region of interest" description="Disordered" evidence="3">
    <location>
        <begin position="1"/>
        <end position="413"/>
    </location>
</feature>
<evidence type="ECO:0000256" key="3">
    <source>
        <dbReference type="SAM" id="MobiDB-lite"/>
    </source>
</evidence>
<evidence type="ECO:0000256" key="2">
    <source>
        <dbReference type="PROSITE-ProRule" id="PRU00035"/>
    </source>
</evidence>
<organism evidence="5 6">
    <name type="scientific">Plasmodium coatneyi</name>
    <dbReference type="NCBI Taxonomy" id="208452"/>
    <lineage>
        <taxon>Eukaryota</taxon>
        <taxon>Sar</taxon>
        <taxon>Alveolata</taxon>
        <taxon>Apicomplexa</taxon>
        <taxon>Aconoidasida</taxon>
        <taxon>Haemosporida</taxon>
        <taxon>Plasmodiidae</taxon>
        <taxon>Plasmodium</taxon>
    </lineage>
</organism>
<feature type="compositionally biased region" description="Basic and acidic residues" evidence="3">
    <location>
        <begin position="1300"/>
        <end position="1311"/>
    </location>
</feature>
<feature type="region of interest" description="Disordered" evidence="3">
    <location>
        <begin position="1297"/>
        <end position="1320"/>
    </location>
</feature>
<name>A0A1B1DT34_9APIC</name>
<feature type="region of interest" description="Disordered" evidence="3">
    <location>
        <begin position="1169"/>
        <end position="1224"/>
    </location>
</feature>
<feature type="region of interest" description="Disordered" evidence="3">
    <location>
        <begin position="625"/>
        <end position="701"/>
    </location>
</feature>
<feature type="compositionally biased region" description="Acidic residues" evidence="3">
    <location>
        <begin position="82"/>
        <end position="91"/>
    </location>
</feature>
<feature type="compositionally biased region" description="Polar residues" evidence="3">
    <location>
        <begin position="169"/>
        <end position="178"/>
    </location>
</feature>
<evidence type="ECO:0000313" key="5">
    <source>
        <dbReference type="EMBL" id="ANQ05966.1"/>
    </source>
</evidence>
<feature type="compositionally biased region" description="Polar residues" evidence="3">
    <location>
        <begin position="194"/>
        <end position="212"/>
    </location>
</feature>
<feature type="compositionally biased region" description="Basic and acidic residues" evidence="3">
    <location>
        <begin position="369"/>
        <end position="380"/>
    </location>
</feature>
<feature type="compositionally biased region" description="Polar residues" evidence="3">
    <location>
        <begin position="339"/>
        <end position="367"/>
    </location>
</feature>
<feature type="compositionally biased region" description="Low complexity" evidence="3">
    <location>
        <begin position="402"/>
        <end position="413"/>
    </location>
</feature>
<reference evidence="6" key="1">
    <citation type="submission" date="2016-06" db="EMBL/GenBank/DDBJ databases">
        <title>First high quality genome sequence of Plasmodium coatneyi using continuous long reads from single molecule, real-time sequencing.</title>
        <authorList>
            <person name="Chien J.-T."/>
            <person name="Pakala S.B."/>
            <person name="Geraldo J.A."/>
            <person name="Lapp S.A."/>
            <person name="Barnwell J.W."/>
            <person name="Kissinger J.C."/>
            <person name="Galinski M.R."/>
            <person name="Humphrey J.C."/>
        </authorList>
    </citation>
    <scope>NUCLEOTIDE SEQUENCE [LARGE SCALE GENOMIC DNA]</scope>
    <source>
        <strain evidence="6">Hackeri</strain>
    </source>
</reference>
<feature type="compositionally biased region" description="Low complexity" evidence="3">
    <location>
        <begin position="300"/>
        <end position="310"/>
    </location>
</feature>
<dbReference type="CDD" id="cd04369">
    <property type="entry name" value="Bromodomain"/>
    <property type="match status" value="1"/>
</dbReference>
<dbReference type="Pfam" id="PF00439">
    <property type="entry name" value="Bromodomain"/>
    <property type="match status" value="1"/>
</dbReference>
<keyword evidence="6" id="KW-1185">Reference proteome</keyword>
<protein>
    <recommendedName>
        <fullName evidence="4">Bromo domain-containing protein</fullName>
    </recommendedName>
</protein>